<dbReference type="GO" id="GO:0048791">
    <property type="term" value="P:calcium ion-regulated exocytosis of neurotransmitter"/>
    <property type="evidence" value="ECO:0007669"/>
    <property type="project" value="TreeGrafter"/>
</dbReference>
<dbReference type="STRING" id="121845.A0A3Q0J737"/>
<keyword evidence="1 5" id="KW-0863">Zinc-finger</keyword>
<evidence type="ECO:0000313" key="10">
    <source>
        <dbReference type="Proteomes" id="UP000079169"/>
    </source>
</evidence>
<dbReference type="GO" id="GO:0031267">
    <property type="term" value="F:small GTPase binding"/>
    <property type="evidence" value="ECO:0007669"/>
    <property type="project" value="InterPro"/>
</dbReference>
<feature type="compositionally biased region" description="Basic and acidic residues" evidence="6">
    <location>
        <begin position="260"/>
        <end position="279"/>
    </location>
</feature>
<feature type="region of interest" description="Disordered" evidence="6">
    <location>
        <begin position="361"/>
        <end position="392"/>
    </location>
</feature>
<feature type="compositionally biased region" description="Basic residues" evidence="6">
    <location>
        <begin position="292"/>
        <end position="311"/>
    </location>
</feature>
<accession>A0A3Q0J737</accession>
<keyword evidence="10" id="KW-1185">Reference proteome</keyword>
<dbReference type="GO" id="GO:0048788">
    <property type="term" value="C:cytoskeleton of presynaptic active zone"/>
    <property type="evidence" value="ECO:0007669"/>
    <property type="project" value="TreeGrafter"/>
</dbReference>
<feature type="region of interest" description="Disordered" evidence="6">
    <location>
        <begin position="781"/>
        <end position="824"/>
    </location>
</feature>
<dbReference type="InterPro" id="IPR039032">
    <property type="entry name" value="Rim-like"/>
</dbReference>
<dbReference type="RefSeq" id="XP_026682530.1">
    <property type="nucleotide sequence ID" value="XM_026826729.1"/>
</dbReference>
<evidence type="ECO:0000259" key="7">
    <source>
        <dbReference type="PROSITE" id="PS50004"/>
    </source>
</evidence>
<feature type="region of interest" description="Disordered" evidence="6">
    <location>
        <begin position="623"/>
        <end position="643"/>
    </location>
</feature>
<dbReference type="Gene3D" id="3.30.40.10">
    <property type="entry name" value="Zinc/RING finger domain, C3HC4 (zinc finger)"/>
    <property type="match status" value="1"/>
</dbReference>
<feature type="region of interest" description="Disordered" evidence="6">
    <location>
        <begin position="59"/>
        <end position="82"/>
    </location>
</feature>
<dbReference type="InterPro" id="IPR036034">
    <property type="entry name" value="PDZ_sf"/>
</dbReference>
<dbReference type="SMART" id="SM00239">
    <property type="entry name" value="C2"/>
    <property type="match status" value="2"/>
</dbReference>
<dbReference type="Proteomes" id="UP000079169">
    <property type="component" value="Unplaced"/>
</dbReference>
<dbReference type="InterPro" id="IPR000008">
    <property type="entry name" value="C2_dom"/>
</dbReference>
<protein>
    <submittedName>
        <fullName evidence="11">Regulating synaptic membrane exocytosis protein 1</fullName>
    </submittedName>
</protein>
<dbReference type="GO" id="GO:0044325">
    <property type="term" value="F:transmembrane transporter binding"/>
    <property type="evidence" value="ECO:0007669"/>
    <property type="project" value="TreeGrafter"/>
</dbReference>
<feature type="domain" description="C2" evidence="7">
    <location>
        <begin position="829"/>
        <end position="958"/>
    </location>
</feature>
<dbReference type="Gene3D" id="2.30.42.10">
    <property type="match status" value="1"/>
</dbReference>
<reference evidence="11" key="1">
    <citation type="submission" date="2025-08" db="UniProtKB">
        <authorList>
            <consortium name="RefSeq"/>
        </authorList>
    </citation>
    <scope>IDENTIFICATION</scope>
</reference>
<dbReference type="GO" id="GO:0042734">
    <property type="term" value="C:presynaptic membrane"/>
    <property type="evidence" value="ECO:0007669"/>
    <property type="project" value="TreeGrafter"/>
</dbReference>
<feature type="compositionally biased region" description="Polar residues" evidence="6">
    <location>
        <begin position="59"/>
        <end position="75"/>
    </location>
</feature>
<feature type="domain" description="RING-type" evidence="8">
    <location>
        <begin position="88"/>
        <end position="136"/>
    </location>
</feature>
<dbReference type="KEGG" id="dci:103513566"/>
<gene>
    <name evidence="11" type="primary">LOC103513566</name>
</gene>
<evidence type="ECO:0000256" key="6">
    <source>
        <dbReference type="SAM" id="MobiDB-lite"/>
    </source>
</evidence>
<evidence type="ECO:0000256" key="4">
    <source>
        <dbReference type="ARBA" id="ARBA00034103"/>
    </source>
</evidence>
<evidence type="ECO:0000256" key="1">
    <source>
        <dbReference type="ARBA" id="ARBA00022771"/>
    </source>
</evidence>
<feature type="non-terminal residue" evidence="11">
    <location>
        <position position="1"/>
    </location>
</feature>
<feature type="domain" description="C2" evidence="7">
    <location>
        <begin position="649"/>
        <end position="774"/>
    </location>
</feature>
<evidence type="ECO:0000256" key="2">
    <source>
        <dbReference type="ARBA" id="ARBA00022833"/>
    </source>
</evidence>
<evidence type="ECO:0000313" key="11">
    <source>
        <dbReference type="RefSeq" id="XP_026682530.1"/>
    </source>
</evidence>
<dbReference type="SUPFAM" id="SSF50156">
    <property type="entry name" value="PDZ domain-like"/>
    <property type="match status" value="1"/>
</dbReference>
<dbReference type="CDD" id="cd06714">
    <property type="entry name" value="PDZ_RIM-like"/>
    <property type="match status" value="1"/>
</dbReference>
<evidence type="ECO:0000256" key="5">
    <source>
        <dbReference type="PROSITE-ProRule" id="PRU00175"/>
    </source>
</evidence>
<feature type="compositionally biased region" description="Low complexity" evidence="6">
    <location>
        <begin position="227"/>
        <end position="239"/>
    </location>
</feature>
<dbReference type="PANTHER" id="PTHR12157:SF24">
    <property type="entry name" value="FIFE, ISOFORM D"/>
    <property type="match status" value="1"/>
</dbReference>
<feature type="compositionally biased region" description="Low complexity" evidence="6">
    <location>
        <begin position="368"/>
        <end position="382"/>
    </location>
</feature>
<proteinExistence type="predicted"/>
<dbReference type="PROSITE" id="PS50004">
    <property type="entry name" value="C2"/>
    <property type="match status" value="2"/>
</dbReference>
<feature type="compositionally biased region" description="Basic and acidic residues" evidence="6">
    <location>
        <begin position="207"/>
        <end position="222"/>
    </location>
</feature>
<dbReference type="PROSITE" id="PS50106">
    <property type="entry name" value="PDZ"/>
    <property type="match status" value="1"/>
</dbReference>
<evidence type="ECO:0000259" key="9">
    <source>
        <dbReference type="PROSITE" id="PS50106"/>
    </source>
</evidence>
<dbReference type="GO" id="GO:0050806">
    <property type="term" value="P:positive regulation of synaptic transmission"/>
    <property type="evidence" value="ECO:0007669"/>
    <property type="project" value="TreeGrafter"/>
</dbReference>
<dbReference type="InterPro" id="IPR001478">
    <property type="entry name" value="PDZ"/>
</dbReference>
<dbReference type="PaxDb" id="121845-A0A3Q0J737"/>
<comment type="subcellular location">
    <subcellularLocation>
        <location evidence="4">Synapse</location>
    </subcellularLocation>
</comment>
<dbReference type="CTD" id="38337"/>
<evidence type="ECO:0000256" key="3">
    <source>
        <dbReference type="ARBA" id="ARBA00023018"/>
    </source>
</evidence>
<dbReference type="SMART" id="SM00228">
    <property type="entry name" value="PDZ"/>
    <property type="match status" value="1"/>
</dbReference>
<keyword evidence="3" id="KW-0770">Synapse</keyword>
<feature type="domain" description="PDZ" evidence="9">
    <location>
        <begin position="502"/>
        <end position="593"/>
    </location>
</feature>
<dbReference type="InterPro" id="IPR011011">
    <property type="entry name" value="Znf_FYVE_PHD"/>
</dbReference>
<keyword evidence="1 5" id="KW-0479">Metal-binding</keyword>
<dbReference type="Gene3D" id="2.60.40.150">
    <property type="entry name" value="C2 domain"/>
    <property type="match status" value="2"/>
</dbReference>
<dbReference type="Pfam" id="PF00168">
    <property type="entry name" value="C2"/>
    <property type="match status" value="2"/>
</dbReference>
<dbReference type="SUPFAM" id="SSF57903">
    <property type="entry name" value="FYVE/PHD zinc finger"/>
    <property type="match status" value="1"/>
</dbReference>
<feature type="compositionally biased region" description="Polar residues" evidence="6">
    <location>
        <begin position="322"/>
        <end position="332"/>
    </location>
</feature>
<name>A0A3Q0J737_DIACI</name>
<dbReference type="SUPFAM" id="SSF49562">
    <property type="entry name" value="C2 domain (Calcium/lipid-binding domain, CaLB)"/>
    <property type="match status" value="2"/>
</dbReference>
<sequence length="974" mass="107222">NEQVGPGGTTDQGDSGTTLSKLRQTLSSSLNAAQDKVTKLNTASSRQCDIVTSLSETTLQDSSQTTSPLQSTISPPKSDKPAARLGNCRVCLKSFKPDDYSRVCYECHQKVCEDCASYSKLDENQDENTWRCSICRRKLQSRAQPVLSQNSTDSLLDVPVLEALQRRHSDVKIGSANSGAHPANQGLAPPRSPELRRHSDVSPASLKELEKAVQKVKSEQRGNLDWNQNNTPSINNNINVSHKKSSGSPGSTPRVPSPSVEKRNENNWDSRLKPSHLDADVEGDDHDDSDHKIRRGSKAGTTRRRKSRVVQKQHSYDDEIKNNNQAQSVNPQQAPPSHETSLGPSAQFSRRASAYDVFNRDSSASIIPPSQTRRSSCRQSTPADTEDISCTEQTSCRPLTLTLSDRPRSSVSCQSVKAPDIAAIKAGLHQQRAGSDAILSNLPRGSVANIATPRLQTEEQAAPVTPPVLRQPSVTAGEDIKIVIHDVDYESSFNNRQVSKRRVVLRRDVSDMAHRTRGFGMRVVGGKMGPDGRLFAYIVWTVPGGPAEKGGLQQGDKVLEWCGVGLTDRSFEEVCSIMDRTGDVAELLVEHGADLRMCDLLDEPMPGTVRKNSGDALGLQLVDGDGSPASPTRRKLPKTPEQLAKERQVSGRIQLQVYYNDEKNEIVVSVLAADDLAARDETCGFGTLPQAYVQLRLLPFTGDMNCIKTDIAEPATNPIWNTTVEVANVSGDQLLDKTIEVTLWDSKPDKEQVFLGETTIDLQKALIDDRPVWYRLEDPRQLRGGGANKSPRGSIQGDNTRTLTRGNRSLSGNHYEKSSVKLGPGQIQPRGYRLVPGGYIELKIGLILTKGQLEVEVISARGIPACEPQPDTYVKTYLRDRDNDRWIQKRKTRVVRNTSQPQYKQTLKYNGNDVTDRTLLVMLWERQKGFEHNQGLGGAEIALNTVTNNDSTLSVGWYPLFPIHTLGSDSNDSP</sequence>
<dbReference type="InterPro" id="IPR035892">
    <property type="entry name" value="C2_domain_sf"/>
</dbReference>
<dbReference type="GO" id="GO:0008270">
    <property type="term" value="F:zinc ion binding"/>
    <property type="evidence" value="ECO:0007669"/>
    <property type="project" value="UniProtKB-KW"/>
</dbReference>
<dbReference type="GeneID" id="103513566"/>
<dbReference type="PROSITE" id="PS50089">
    <property type="entry name" value="ZF_RING_2"/>
    <property type="match status" value="1"/>
</dbReference>
<feature type="region of interest" description="Disordered" evidence="6">
    <location>
        <begin position="173"/>
        <end position="346"/>
    </location>
</feature>
<keyword evidence="2" id="KW-0862">Zinc</keyword>
<dbReference type="AlphaFoldDB" id="A0A3Q0J737"/>
<evidence type="ECO:0000259" key="8">
    <source>
        <dbReference type="PROSITE" id="PS50089"/>
    </source>
</evidence>
<feature type="compositionally biased region" description="Polar residues" evidence="6">
    <location>
        <begin position="791"/>
        <end position="812"/>
    </location>
</feature>
<dbReference type="GO" id="GO:0042391">
    <property type="term" value="P:regulation of membrane potential"/>
    <property type="evidence" value="ECO:0007669"/>
    <property type="project" value="TreeGrafter"/>
</dbReference>
<dbReference type="InterPro" id="IPR013083">
    <property type="entry name" value="Znf_RING/FYVE/PHD"/>
</dbReference>
<dbReference type="FunFam" id="2.30.42.10:FF:000204">
    <property type="entry name" value="Fife, isoform B"/>
    <property type="match status" value="1"/>
</dbReference>
<dbReference type="FunFam" id="2.60.40.150:FF:000202">
    <property type="entry name" value="Uncharacterized protein, isoform B"/>
    <property type="match status" value="1"/>
</dbReference>
<dbReference type="Pfam" id="PF00595">
    <property type="entry name" value="PDZ"/>
    <property type="match status" value="1"/>
</dbReference>
<organism evidence="10 11">
    <name type="scientific">Diaphorina citri</name>
    <name type="common">Asian citrus psyllid</name>
    <dbReference type="NCBI Taxonomy" id="121845"/>
    <lineage>
        <taxon>Eukaryota</taxon>
        <taxon>Metazoa</taxon>
        <taxon>Ecdysozoa</taxon>
        <taxon>Arthropoda</taxon>
        <taxon>Hexapoda</taxon>
        <taxon>Insecta</taxon>
        <taxon>Pterygota</taxon>
        <taxon>Neoptera</taxon>
        <taxon>Paraneoptera</taxon>
        <taxon>Hemiptera</taxon>
        <taxon>Sternorrhyncha</taxon>
        <taxon>Psylloidea</taxon>
        <taxon>Psyllidae</taxon>
        <taxon>Diaphorininae</taxon>
        <taxon>Diaphorina</taxon>
    </lineage>
</organism>
<dbReference type="InterPro" id="IPR001841">
    <property type="entry name" value="Znf_RING"/>
</dbReference>
<dbReference type="PANTHER" id="PTHR12157">
    <property type="entry name" value="REGULATING SYNAPTIC MEMBRANE EXOCYTOSIS PROTEIN"/>
    <property type="match status" value="1"/>
</dbReference>
<dbReference type="GO" id="GO:0048167">
    <property type="term" value="P:regulation of synaptic plasticity"/>
    <property type="evidence" value="ECO:0007669"/>
    <property type="project" value="TreeGrafter"/>
</dbReference>